<dbReference type="Gene3D" id="1.10.510.10">
    <property type="entry name" value="Transferase(Phosphotransferase) domain 1"/>
    <property type="match status" value="1"/>
</dbReference>
<evidence type="ECO:0000313" key="11">
    <source>
        <dbReference type="Proteomes" id="UP001152797"/>
    </source>
</evidence>
<reference evidence="10 11" key="2">
    <citation type="submission" date="2024-05" db="EMBL/GenBank/DDBJ databases">
        <authorList>
            <person name="Chen Y."/>
            <person name="Shah S."/>
            <person name="Dougan E. K."/>
            <person name="Thang M."/>
            <person name="Chan C."/>
        </authorList>
    </citation>
    <scope>NUCLEOTIDE SEQUENCE [LARGE SCALE GENOMIC DNA]</scope>
</reference>
<proteinExistence type="predicted"/>
<protein>
    <recommendedName>
        <fullName evidence="1">non-specific serine/threonine protein kinase</fullName>
        <ecNumber evidence="1">2.7.11.1</ecNumber>
    </recommendedName>
</protein>
<evidence type="ECO:0000256" key="1">
    <source>
        <dbReference type="ARBA" id="ARBA00012513"/>
    </source>
</evidence>
<feature type="compositionally biased region" description="Basic residues" evidence="6">
    <location>
        <begin position="282"/>
        <end position="292"/>
    </location>
</feature>
<evidence type="ECO:0000256" key="4">
    <source>
        <dbReference type="ARBA" id="ARBA00022777"/>
    </source>
</evidence>
<feature type="domain" description="Protein kinase" evidence="7">
    <location>
        <begin position="1"/>
        <end position="252"/>
    </location>
</feature>
<accession>A0A9P1G8J3</accession>
<reference evidence="8" key="1">
    <citation type="submission" date="2022-10" db="EMBL/GenBank/DDBJ databases">
        <authorList>
            <person name="Chen Y."/>
            <person name="Dougan E. K."/>
            <person name="Chan C."/>
            <person name="Rhodes N."/>
            <person name="Thang M."/>
        </authorList>
    </citation>
    <scope>NUCLEOTIDE SEQUENCE</scope>
</reference>
<evidence type="ECO:0000313" key="8">
    <source>
        <dbReference type="EMBL" id="CAI4001152.1"/>
    </source>
</evidence>
<dbReference type="InterPro" id="IPR050660">
    <property type="entry name" value="NEK_Ser/Thr_kinase"/>
</dbReference>
<dbReference type="GO" id="GO:0004674">
    <property type="term" value="F:protein serine/threonine kinase activity"/>
    <property type="evidence" value="ECO:0007669"/>
    <property type="project" value="UniProtKB-EC"/>
</dbReference>
<evidence type="ECO:0000313" key="10">
    <source>
        <dbReference type="EMBL" id="CAL4788464.1"/>
    </source>
</evidence>
<sequence length="366" mass="41106">MEDDSEEEREEERRWVARVLQFGRYKTAKLLARGGMGAAFKVTVRDRSARALKLALPMASGEGDVFLKEAMARHGIRYIEMELLDGDLHTEIRKHRLGHLPPEMSGKFLKHITSGLMHLHSRRLIHRDIKPGNIFVSGSIAKIGDFGLTVEMGPNVTVAGTPNYLPYDIWNSVVPMTIRADLWGLGCVLYEMMCGELLYEDLPTEDVTIPRVNWPAFNGSLQTAFYQLMSTPSHVRALTVVGELSELCGDWVQPKTGAAIERARRKGNADPQLKSMANQERKTRRKKAKAKKKAEGGSGKVTVKQEKAEDDGSEEANLDHDNDDGEDLYLELQKLATLRTVGKDDRQKRARRFEGVACVASRQFCR</sequence>
<comment type="caution">
    <text evidence="8">The sequence shown here is derived from an EMBL/GenBank/DDBJ whole genome shotgun (WGS) entry which is preliminary data.</text>
</comment>
<keyword evidence="11" id="KW-1185">Reference proteome</keyword>
<dbReference type="EMBL" id="CAMXCT020002891">
    <property type="protein sequence ID" value="CAL1154527.1"/>
    <property type="molecule type" value="Genomic_DNA"/>
</dbReference>
<dbReference type="InterPro" id="IPR011009">
    <property type="entry name" value="Kinase-like_dom_sf"/>
</dbReference>
<evidence type="ECO:0000256" key="6">
    <source>
        <dbReference type="SAM" id="MobiDB-lite"/>
    </source>
</evidence>
<dbReference type="EMBL" id="CAMXCT020005457">
    <property type="protein sequence ID" value="CAL1165801.1"/>
    <property type="molecule type" value="Genomic_DNA"/>
</dbReference>
<keyword evidence="5" id="KW-0067">ATP-binding</keyword>
<evidence type="ECO:0000256" key="2">
    <source>
        <dbReference type="ARBA" id="ARBA00022679"/>
    </source>
</evidence>
<dbReference type="PANTHER" id="PTHR43671">
    <property type="entry name" value="SERINE/THREONINE-PROTEIN KINASE NEK"/>
    <property type="match status" value="1"/>
</dbReference>
<dbReference type="Pfam" id="PF00069">
    <property type="entry name" value="Pkinase"/>
    <property type="match status" value="1"/>
</dbReference>
<gene>
    <name evidence="8" type="ORF">C1SCF055_LOCUS27224</name>
    <name evidence="9" type="ORF">C1SCF055_LOCUS37488</name>
</gene>
<dbReference type="EMBL" id="CAMXCT030002891">
    <property type="protein sequence ID" value="CAL4788464.1"/>
    <property type="molecule type" value="Genomic_DNA"/>
</dbReference>
<dbReference type="InterPro" id="IPR008271">
    <property type="entry name" value="Ser/Thr_kinase_AS"/>
</dbReference>
<dbReference type="EMBL" id="CAMXCT030005457">
    <property type="protein sequence ID" value="CAL4799738.1"/>
    <property type="molecule type" value="Genomic_DNA"/>
</dbReference>
<keyword evidence="3" id="KW-0547">Nucleotide-binding</keyword>
<name>A0A9P1G8J3_9DINO</name>
<organism evidence="8">
    <name type="scientific">Cladocopium goreaui</name>
    <dbReference type="NCBI Taxonomy" id="2562237"/>
    <lineage>
        <taxon>Eukaryota</taxon>
        <taxon>Sar</taxon>
        <taxon>Alveolata</taxon>
        <taxon>Dinophyceae</taxon>
        <taxon>Suessiales</taxon>
        <taxon>Symbiodiniaceae</taxon>
        <taxon>Cladocopium</taxon>
    </lineage>
</organism>
<dbReference type="Proteomes" id="UP001152797">
    <property type="component" value="Unassembled WGS sequence"/>
</dbReference>
<keyword evidence="4 10" id="KW-0418">Kinase</keyword>
<dbReference type="GO" id="GO:0005524">
    <property type="term" value="F:ATP binding"/>
    <property type="evidence" value="ECO:0007669"/>
    <property type="project" value="UniProtKB-KW"/>
</dbReference>
<dbReference type="PROSITE" id="PS50011">
    <property type="entry name" value="PROTEIN_KINASE_DOM"/>
    <property type="match status" value="1"/>
</dbReference>
<dbReference type="PANTHER" id="PTHR43671:SF13">
    <property type="entry name" value="SERINE_THREONINE-PROTEIN KINASE NEK2"/>
    <property type="match status" value="1"/>
</dbReference>
<evidence type="ECO:0000256" key="3">
    <source>
        <dbReference type="ARBA" id="ARBA00022741"/>
    </source>
</evidence>
<evidence type="ECO:0000259" key="7">
    <source>
        <dbReference type="PROSITE" id="PS50011"/>
    </source>
</evidence>
<feature type="region of interest" description="Disordered" evidence="6">
    <location>
        <begin position="261"/>
        <end position="325"/>
    </location>
</feature>
<feature type="compositionally biased region" description="Acidic residues" evidence="6">
    <location>
        <begin position="308"/>
        <end position="325"/>
    </location>
</feature>
<dbReference type="SMART" id="SM00220">
    <property type="entry name" value="S_TKc"/>
    <property type="match status" value="1"/>
</dbReference>
<dbReference type="AlphaFoldDB" id="A0A9P1G8J3"/>
<dbReference type="EMBL" id="CAMXCT010005457">
    <property type="protein sequence ID" value="CAI4012426.1"/>
    <property type="molecule type" value="Genomic_DNA"/>
</dbReference>
<dbReference type="SUPFAM" id="SSF56112">
    <property type="entry name" value="Protein kinase-like (PK-like)"/>
    <property type="match status" value="1"/>
</dbReference>
<evidence type="ECO:0000256" key="5">
    <source>
        <dbReference type="ARBA" id="ARBA00022840"/>
    </source>
</evidence>
<evidence type="ECO:0000313" key="9">
    <source>
        <dbReference type="EMBL" id="CAI4012426.1"/>
    </source>
</evidence>
<dbReference type="EC" id="2.7.11.1" evidence="1"/>
<keyword evidence="2" id="KW-0808">Transferase</keyword>
<dbReference type="OrthoDB" id="5337378at2759"/>
<dbReference type="EMBL" id="CAMXCT010002891">
    <property type="protein sequence ID" value="CAI4001152.1"/>
    <property type="molecule type" value="Genomic_DNA"/>
</dbReference>
<dbReference type="InterPro" id="IPR000719">
    <property type="entry name" value="Prot_kinase_dom"/>
</dbReference>
<dbReference type="PROSITE" id="PS00108">
    <property type="entry name" value="PROTEIN_KINASE_ST"/>
    <property type="match status" value="1"/>
</dbReference>